<keyword evidence="2" id="KW-1185">Reference proteome</keyword>
<organism evidence="1 2">
    <name type="scientific">Linum trigynum</name>
    <dbReference type="NCBI Taxonomy" id="586398"/>
    <lineage>
        <taxon>Eukaryota</taxon>
        <taxon>Viridiplantae</taxon>
        <taxon>Streptophyta</taxon>
        <taxon>Embryophyta</taxon>
        <taxon>Tracheophyta</taxon>
        <taxon>Spermatophyta</taxon>
        <taxon>Magnoliopsida</taxon>
        <taxon>eudicotyledons</taxon>
        <taxon>Gunneridae</taxon>
        <taxon>Pentapetalae</taxon>
        <taxon>rosids</taxon>
        <taxon>fabids</taxon>
        <taxon>Malpighiales</taxon>
        <taxon>Linaceae</taxon>
        <taxon>Linum</taxon>
    </lineage>
</organism>
<proteinExistence type="predicted"/>
<name>A0AAV2EE26_9ROSI</name>
<reference evidence="1 2" key="1">
    <citation type="submission" date="2024-04" db="EMBL/GenBank/DDBJ databases">
        <authorList>
            <person name="Fracassetti M."/>
        </authorList>
    </citation>
    <scope>NUCLEOTIDE SEQUENCE [LARGE SCALE GENOMIC DNA]</scope>
</reference>
<dbReference type="Proteomes" id="UP001497516">
    <property type="component" value="Chromosome 4"/>
</dbReference>
<evidence type="ECO:0000313" key="2">
    <source>
        <dbReference type="Proteomes" id="UP001497516"/>
    </source>
</evidence>
<protein>
    <submittedName>
        <fullName evidence="1">Uncharacterized protein</fullName>
    </submittedName>
</protein>
<evidence type="ECO:0000313" key="1">
    <source>
        <dbReference type="EMBL" id="CAL1384012.1"/>
    </source>
</evidence>
<sequence>MSPYNHTTFTAFLPFSFPRPPSLFFFSQCTVFVFPFSFHHHSVDLQPISSLPPSILPVLRDGNQTHVHGYPTVPDPVKAGNHRIDRVWVKSAKSLMGMG</sequence>
<accession>A0AAV2EE26</accession>
<dbReference type="EMBL" id="OZ034817">
    <property type="protein sequence ID" value="CAL1384012.1"/>
    <property type="molecule type" value="Genomic_DNA"/>
</dbReference>
<gene>
    <name evidence="1" type="ORF">LTRI10_LOCUS25247</name>
</gene>
<dbReference type="AlphaFoldDB" id="A0AAV2EE26"/>